<comment type="caution">
    <text evidence="1">The sequence shown here is derived from an EMBL/GenBank/DDBJ whole genome shotgun (WGS) entry which is preliminary data.</text>
</comment>
<accession>A0ABW1ZCC1</accession>
<dbReference type="EMBL" id="JBHSWI010000001">
    <property type="protein sequence ID" value="MFC6647125.1"/>
    <property type="molecule type" value="Genomic_DNA"/>
</dbReference>
<dbReference type="RefSeq" id="WP_263370951.1">
    <property type="nucleotide sequence ID" value="NZ_JAGSYD010000002.1"/>
</dbReference>
<dbReference type="Gene3D" id="1.10.10.1150">
    <property type="entry name" value="Coenzyme PQQ synthesis protein D (PqqD)"/>
    <property type="match status" value="1"/>
</dbReference>
<organism evidence="1 2">
    <name type="scientific">Granulicella cerasi</name>
    <dbReference type="NCBI Taxonomy" id="741063"/>
    <lineage>
        <taxon>Bacteria</taxon>
        <taxon>Pseudomonadati</taxon>
        <taxon>Acidobacteriota</taxon>
        <taxon>Terriglobia</taxon>
        <taxon>Terriglobales</taxon>
        <taxon>Acidobacteriaceae</taxon>
        <taxon>Granulicella</taxon>
    </lineage>
</organism>
<name>A0ABW1ZCC1_9BACT</name>
<dbReference type="InterPro" id="IPR008792">
    <property type="entry name" value="PQQD"/>
</dbReference>
<dbReference type="Pfam" id="PF05402">
    <property type="entry name" value="PqqD"/>
    <property type="match status" value="1"/>
</dbReference>
<evidence type="ECO:0000313" key="1">
    <source>
        <dbReference type="EMBL" id="MFC6647125.1"/>
    </source>
</evidence>
<dbReference type="Proteomes" id="UP001596391">
    <property type="component" value="Unassembled WGS sequence"/>
</dbReference>
<reference evidence="2" key="1">
    <citation type="journal article" date="2019" name="Int. J. Syst. Evol. Microbiol.">
        <title>The Global Catalogue of Microorganisms (GCM) 10K type strain sequencing project: providing services to taxonomists for standard genome sequencing and annotation.</title>
        <authorList>
            <consortium name="The Broad Institute Genomics Platform"/>
            <consortium name="The Broad Institute Genome Sequencing Center for Infectious Disease"/>
            <person name="Wu L."/>
            <person name="Ma J."/>
        </authorList>
    </citation>
    <scope>NUCLEOTIDE SEQUENCE [LARGE SCALE GENOMIC DNA]</scope>
    <source>
        <strain evidence="2">CGMCC 1.16026</strain>
    </source>
</reference>
<dbReference type="InterPro" id="IPR041881">
    <property type="entry name" value="PqqD_sf"/>
</dbReference>
<protein>
    <submittedName>
        <fullName evidence="1">PqqD family protein</fullName>
    </submittedName>
</protein>
<gene>
    <name evidence="1" type="ORF">ACFQBQ_16395</name>
</gene>
<sequence length="85" mass="9433">MPLHLPHLRSVINSDGAAIFDAEQGTLTTLNATGAMLWRGIEQGHSKEQLLQSLADATQLPEEQLRLDIEEFLEQLTAQHLITSE</sequence>
<evidence type="ECO:0000313" key="2">
    <source>
        <dbReference type="Proteomes" id="UP001596391"/>
    </source>
</evidence>
<keyword evidence="2" id="KW-1185">Reference proteome</keyword>
<proteinExistence type="predicted"/>